<dbReference type="Gene3D" id="1.10.287.470">
    <property type="entry name" value="Helix hairpin bin"/>
    <property type="match status" value="1"/>
</dbReference>
<dbReference type="Gene3D" id="2.40.30.170">
    <property type="match status" value="1"/>
</dbReference>
<evidence type="ECO:0000313" key="13">
    <source>
        <dbReference type="EMBL" id="MBK4734656.1"/>
    </source>
</evidence>
<dbReference type="PANTHER" id="PTHR30097:SF4">
    <property type="entry name" value="SLR6042 PROTEIN"/>
    <property type="match status" value="1"/>
</dbReference>
<feature type="domain" description="CzcB-like barrel-sandwich hybrid" evidence="11">
    <location>
        <begin position="111"/>
        <end position="255"/>
    </location>
</feature>
<dbReference type="GO" id="GO:0046914">
    <property type="term" value="F:transition metal ion binding"/>
    <property type="evidence" value="ECO:0007669"/>
    <property type="project" value="TreeGrafter"/>
</dbReference>
<dbReference type="FunFam" id="2.40.420.20:FF:000006">
    <property type="entry name" value="RND family efflux transporter MFP subunit"/>
    <property type="match status" value="1"/>
</dbReference>
<keyword evidence="14" id="KW-1185">Reference proteome</keyword>
<dbReference type="GO" id="GO:0046686">
    <property type="term" value="P:response to cadmium ion"/>
    <property type="evidence" value="ECO:0007669"/>
    <property type="project" value="UniProtKB-KW"/>
</dbReference>
<gene>
    <name evidence="13" type="ORF">JJB74_08580</name>
</gene>
<name>A0A934SQ33_9BURK</name>
<evidence type="ECO:0000256" key="1">
    <source>
        <dbReference type="ARBA" id="ARBA00009477"/>
    </source>
</evidence>
<feature type="coiled-coil region" evidence="7">
    <location>
        <begin position="186"/>
        <end position="213"/>
    </location>
</feature>
<dbReference type="InterPro" id="IPR058647">
    <property type="entry name" value="BSH_CzcB-like"/>
</dbReference>
<dbReference type="GO" id="GO:0015679">
    <property type="term" value="P:plasma membrane copper ion transport"/>
    <property type="evidence" value="ECO:0007669"/>
    <property type="project" value="TreeGrafter"/>
</dbReference>
<evidence type="ECO:0000259" key="9">
    <source>
        <dbReference type="Pfam" id="PF25893"/>
    </source>
</evidence>
<comment type="similarity">
    <text evidence="1">Belongs to the membrane fusion protein (MFP) (TC 8.A.1) family.</text>
</comment>
<keyword evidence="4" id="KW-0170">Cobalt</keyword>
<evidence type="ECO:0000256" key="2">
    <source>
        <dbReference type="ARBA" id="ARBA00022448"/>
    </source>
</evidence>
<feature type="region of interest" description="Disordered" evidence="8">
    <location>
        <begin position="36"/>
        <end position="73"/>
    </location>
</feature>
<sequence>MKSSLNKKQLVSIIVILLVGVLLGALILLKSGSKAAGSTEQGGANEHASTQHEVNSSDEHGQKEPSEKHEKTLALSDAQVQSAGIEVGKAGPAKINSVVTLPGEIRYNEDKTAHVVPRLAGVVESVHANLGQKVKRGEVLAVIASTGLSEQRSELLTAQKRLALAQTTYEREKKLWEDRISAEQDYLQARQAKQEAEIAVQNARQKLQALGASATGRGGLNNYEIRAPFDGIIMEKHISLGEAVKEDASIFTISDLSTVWAEVAVPAKDLGIVRVGQKVTVRATSFEASATGTISYVGSLLGEQTRTARARVTLANPDTAWRPGLFINVDIVAAQAQAIIAVPADVVQTVDGKPTVFLRVPGGFVAREVTLGRSDGKLVEVTAGLPAGASYAAANSFIIKSELGKSSAEHEH</sequence>
<dbReference type="NCBIfam" id="TIGR01730">
    <property type="entry name" value="RND_mfp"/>
    <property type="match status" value="1"/>
</dbReference>
<comment type="caution">
    <text evidence="13">The sequence shown here is derived from an EMBL/GenBank/DDBJ whole genome shotgun (WGS) entry which is preliminary data.</text>
</comment>
<accession>A0A934SQ33</accession>
<dbReference type="PANTHER" id="PTHR30097">
    <property type="entry name" value="CATION EFFLUX SYSTEM PROTEIN CUSB"/>
    <property type="match status" value="1"/>
</dbReference>
<keyword evidence="3" id="KW-0862">Zinc</keyword>
<evidence type="ECO:0000259" key="11">
    <source>
        <dbReference type="Pfam" id="PF25973"/>
    </source>
</evidence>
<dbReference type="Proteomes" id="UP000622890">
    <property type="component" value="Unassembled WGS sequence"/>
</dbReference>
<feature type="compositionally biased region" description="Basic and acidic residues" evidence="8">
    <location>
        <begin position="55"/>
        <end position="72"/>
    </location>
</feature>
<dbReference type="GO" id="GO:0022857">
    <property type="term" value="F:transmembrane transporter activity"/>
    <property type="evidence" value="ECO:0007669"/>
    <property type="project" value="InterPro"/>
</dbReference>
<dbReference type="FunFam" id="2.40.30.170:FF:000010">
    <property type="entry name" value="Efflux RND transporter periplasmic adaptor subunit"/>
    <property type="match status" value="1"/>
</dbReference>
<feature type="domain" description="CusB-like beta-barrel" evidence="10">
    <location>
        <begin position="258"/>
        <end position="334"/>
    </location>
</feature>
<organism evidence="13 14">
    <name type="scientific">Noviherbaspirillum pedocola</name>
    <dbReference type="NCBI Taxonomy" id="2801341"/>
    <lineage>
        <taxon>Bacteria</taxon>
        <taxon>Pseudomonadati</taxon>
        <taxon>Pseudomonadota</taxon>
        <taxon>Betaproteobacteria</taxon>
        <taxon>Burkholderiales</taxon>
        <taxon>Oxalobacteraceae</taxon>
        <taxon>Noviherbaspirillum</taxon>
    </lineage>
</organism>
<evidence type="ECO:0000256" key="3">
    <source>
        <dbReference type="ARBA" id="ARBA00022833"/>
    </source>
</evidence>
<evidence type="ECO:0000256" key="6">
    <source>
        <dbReference type="ARBA" id="ARBA00058766"/>
    </source>
</evidence>
<evidence type="ECO:0000259" key="10">
    <source>
        <dbReference type="Pfam" id="PF25954"/>
    </source>
</evidence>
<dbReference type="Pfam" id="PF25954">
    <property type="entry name" value="Beta-barrel_RND_2"/>
    <property type="match status" value="1"/>
</dbReference>
<feature type="compositionally biased region" description="Polar residues" evidence="8">
    <location>
        <begin position="36"/>
        <end position="54"/>
    </location>
</feature>
<dbReference type="GO" id="GO:0016020">
    <property type="term" value="C:membrane"/>
    <property type="evidence" value="ECO:0007669"/>
    <property type="project" value="InterPro"/>
</dbReference>
<comment type="function">
    <text evidence="6">CzcA and CzcB together would act in zinc efflux nearly as effectively as the complete czc efflux system (CzcABC). The CzcB protein is thought to funnel zinc cations to the CzcA transport protein.</text>
</comment>
<evidence type="ECO:0000256" key="5">
    <source>
        <dbReference type="ARBA" id="ARBA00043263"/>
    </source>
</evidence>
<keyword evidence="5" id="KW-0105">Cadmium resistance</keyword>
<dbReference type="Pfam" id="PF25973">
    <property type="entry name" value="BSH_CzcB"/>
    <property type="match status" value="1"/>
</dbReference>
<evidence type="ECO:0000313" key="14">
    <source>
        <dbReference type="Proteomes" id="UP000622890"/>
    </source>
</evidence>
<evidence type="ECO:0000256" key="7">
    <source>
        <dbReference type="SAM" id="Coils"/>
    </source>
</evidence>
<dbReference type="InterPro" id="IPR006143">
    <property type="entry name" value="RND_pump_MFP"/>
</dbReference>
<evidence type="ECO:0000259" key="12">
    <source>
        <dbReference type="Pfam" id="PF25975"/>
    </source>
</evidence>
<keyword evidence="2" id="KW-0813">Transport</keyword>
<dbReference type="SUPFAM" id="SSF111369">
    <property type="entry name" value="HlyD-like secretion proteins"/>
    <property type="match status" value="1"/>
</dbReference>
<dbReference type="RefSeq" id="WP_200591441.1">
    <property type="nucleotide sequence ID" value="NZ_JAEPBG010000003.1"/>
</dbReference>
<dbReference type="Gene3D" id="2.40.50.100">
    <property type="match status" value="1"/>
</dbReference>
<dbReference type="GO" id="GO:0060003">
    <property type="term" value="P:copper ion export"/>
    <property type="evidence" value="ECO:0007669"/>
    <property type="project" value="TreeGrafter"/>
</dbReference>
<evidence type="ECO:0000256" key="4">
    <source>
        <dbReference type="ARBA" id="ARBA00023285"/>
    </source>
</evidence>
<proteinExistence type="inferred from homology"/>
<dbReference type="AlphaFoldDB" id="A0A934SQ33"/>
<feature type="domain" description="CzcB-like C-terminal circularly permuted SH3-like" evidence="12">
    <location>
        <begin position="340"/>
        <end position="400"/>
    </location>
</feature>
<dbReference type="Pfam" id="PF25893">
    <property type="entry name" value="HH_CzcB"/>
    <property type="match status" value="1"/>
</dbReference>
<keyword evidence="7" id="KW-0175">Coiled coil</keyword>
<dbReference type="EMBL" id="JAEPBG010000003">
    <property type="protein sequence ID" value="MBK4734656.1"/>
    <property type="molecule type" value="Genomic_DNA"/>
</dbReference>
<protein>
    <submittedName>
        <fullName evidence="13">Efflux RND transporter periplasmic adaptor subunit</fullName>
    </submittedName>
</protein>
<dbReference type="InterPro" id="IPR051909">
    <property type="entry name" value="MFP_Cation_Efflux"/>
</dbReference>
<reference evidence="13" key="1">
    <citation type="submission" date="2021-01" db="EMBL/GenBank/DDBJ databases">
        <title>Genome sequence of strain Noviherbaspirillum sp. DKR-6.</title>
        <authorList>
            <person name="Chaudhary D.K."/>
        </authorList>
    </citation>
    <scope>NUCLEOTIDE SEQUENCE</scope>
    <source>
        <strain evidence="13">DKR-6</strain>
    </source>
</reference>
<dbReference type="Gene3D" id="2.40.420.20">
    <property type="match status" value="1"/>
</dbReference>
<dbReference type="InterPro" id="IPR058792">
    <property type="entry name" value="Beta-barrel_RND_2"/>
</dbReference>
<dbReference type="GO" id="GO:0030288">
    <property type="term" value="C:outer membrane-bounded periplasmic space"/>
    <property type="evidence" value="ECO:0007669"/>
    <property type="project" value="TreeGrafter"/>
</dbReference>
<evidence type="ECO:0000256" key="8">
    <source>
        <dbReference type="SAM" id="MobiDB-lite"/>
    </source>
</evidence>
<dbReference type="InterPro" id="IPR058648">
    <property type="entry name" value="HH_CzcB-like"/>
</dbReference>
<dbReference type="Pfam" id="PF25975">
    <property type="entry name" value="CzcB_C"/>
    <property type="match status" value="1"/>
</dbReference>
<dbReference type="InterPro" id="IPR058649">
    <property type="entry name" value="CzcB_C"/>
</dbReference>
<feature type="domain" description="CzcB-like alpha-helical hairpin" evidence="9">
    <location>
        <begin position="150"/>
        <end position="209"/>
    </location>
</feature>